<dbReference type="Gene3D" id="3.30.9.10">
    <property type="entry name" value="D-Amino Acid Oxidase, subunit A, domain 2"/>
    <property type="match status" value="1"/>
</dbReference>
<protein>
    <submittedName>
        <fullName evidence="2">FAD-dependent oxidoreductase</fullName>
    </submittedName>
</protein>
<dbReference type="Proteomes" id="UP000216605">
    <property type="component" value="Unassembled WGS sequence"/>
</dbReference>
<evidence type="ECO:0000259" key="1">
    <source>
        <dbReference type="Pfam" id="PF01266"/>
    </source>
</evidence>
<accession>A0A255Z644</accession>
<dbReference type="InterPro" id="IPR006076">
    <property type="entry name" value="FAD-dep_OxRdtase"/>
</dbReference>
<dbReference type="OrthoDB" id="214253at2"/>
<dbReference type="Pfam" id="PF01266">
    <property type="entry name" value="DAO"/>
    <property type="match status" value="1"/>
</dbReference>
<dbReference type="SUPFAM" id="SSF54373">
    <property type="entry name" value="FAD-linked reductases, C-terminal domain"/>
    <property type="match status" value="1"/>
</dbReference>
<sequence>MKDYLIIGCGLAGISFAETALKHNKTFTVFTDTSQNSSIVAAGIYNPVIVKRLSMPSGAAAHMDYIKPFYAEIEQRLKVTFDHKIPLYRKFASVEEQNDWFAATDKPGLSAFLSTKIILKHYDYLPSPFGFGEVLHTGYADTALLVDNYKAFLKKNNLLIHESFDYNSLEIHDSYILYKGIMAKNIVFAEGFGIHANPFFSNLPLAGTKGELLLVRAPLLKLDAIVNAGVFILPVGNDLYKVGATYEWTDKTSVPTAAAKAELLQKLNGLITCDYEVMAHYAGIRPTTKDRKALIGTHPKHKRVHLLNGLGTRGVMLGPPMAKQLFDFIEHGIEPDPSVNLSRFMV</sequence>
<comment type="caution">
    <text evidence="2">The sequence shown here is derived from an EMBL/GenBank/DDBJ whole genome shotgun (WGS) entry which is preliminary data.</text>
</comment>
<evidence type="ECO:0000313" key="3">
    <source>
        <dbReference type="Proteomes" id="UP000216605"/>
    </source>
</evidence>
<evidence type="ECO:0000313" key="2">
    <source>
        <dbReference type="EMBL" id="OYQ36891.1"/>
    </source>
</evidence>
<dbReference type="InterPro" id="IPR036188">
    <property type="entry name" value="FAD/NAD-bd_sf"/>
</dbReference>
<dbReference type="AlphaFoldDB" id="A0A255Z644"/>
<dbReference type="RefSeq" id="WP_094414797.1">
    <property type="nucleotide sequence ID" value="NZ_NOXV01000264.1"/>
</dbReference>
<dbReference type="SUPFAM" id="SSF51971">
    <property type="entry name" value="Nucleotide-binding domain"/>
    <property type="match status" value="1"/>
</dbReference>
<feature type="domain" description="FAD dependent oxidoreductase" evidence="1">
    <location>
        <begin position="3"/>
        <end position="325"/>
    </location>
</feature>
<dbReference type="PANTHER" id="PTHR13847">
    <property type="entry name" value="SARCOSINE DEHYDROGENASE-RELATED"/>
    <property type="match status" value="1"/>
</dbReference>
<name>A0A255Z644_9FLAO</name>
<gene>
    <name evidence="2" type="ORF">CHU92_09065</name>
</gene>
<dbReference type="GO" id="GO:0005737">
    <property type="term" value="C:cytoplasm"/>
    <property type="evidence" value="ECO:0007669"/>
    <property type="project" value="TreeGrafter"/>
</dbReference>
<dbReference type="EMBL" id="NOXV01000264">
    <property type="protein sequence ID" value="OYQ36891.1"/>
    <property type="molecule type" value="Genomic_DNA"/>
</dbReference>
<keyword evidence="3" id="KW-1185">Reference proteome</keyword>
<dbReference type="Gene3D" id="3.50.50.60">
    <property type="entry name" value="FAD/NAD(P)-binding domain"/>
    <property type="match status" value="1"/>
</dbReference>
<proteinExistence type="predicted"/>
<organism evidence="2 3">
    <name type="scientific">Flavobacterium cyanobacteriorum</name>
    <dbReference type="NCBI Taxonomy" id="2022802"/>
    <lineage>
        <taxon>Bacteria</taxon>
        <taxon>Pseudomonadati</taxon>
        <taxon>Bacteroidota</taxon>
        <taxon>Flavobacteriia</taxon>
        <taxon>Flavobacteriales</taxon>
        <taxon>Flavobacteriaceae</taxon>
        <taxon>Flavobacterium</taxon>
    </lineage>
</organism>
<reference evidence="2 3" key="1">
    <citation type="submission" date="2017-07" db="EMBL/GenBank/DDBJ databases">
        <title>Flavobacterium cyanobacteriorum sp. nov., isolated from cyanobacterial aggregates in a eutrophic lake.</title>
        <authorList>
            <person name="Cai H."/>
        </authorList>
    </citation>
    <scope>NUCLEOTIDE SEQUENCE [LARGE SCALE GENOMIC DNA]</scope>
    <source>
        <strain evidence="2 3">TH021</strain>
    </source>
</reference>